<feature type="compositionally biased region" description="Basic residues" evidence="4">
    <location>
        <begin position="61"/>
        <end position="85"/>
    </location>
</feature>
<organism evidence="7">
    <name type="scientific">Albugo laibachii Nc14</name>
    <dbReference type="NCBI Taxonomy" id="890382"/>
    <lineage>
        <taxon>Eukaryota</taxon>
        <taxon>Sar</taxon>
        <taxon>Stramenopiles</taxon>
        <taxon>Oomycota</taxon>
        <taxon>Peronosporomycetes</taxon>
        <taxon>Albuginales</taxon>
        <taxon>Albuginaceae</taxon>
        <taxon>Albugo</taxon>
    </lineage>
</organism>
<dbReference type="PANTHER" id="PTHR22731:SF3">
    <property type="entry name" value="RIBONUCLEASES P_MRP PROTEIN SUBUNIT POP1"/>
    <property type="match status" value="1"/>
</dbReference>
<dbReference type="GO" id="GO:0000172">
    <property type="term" value="C:ribonuclease MRP complex"/>
    <property type="evidence" value="ECO:0007669"/>
    <property type="project" value="InterPro"/>
</dbReference>
<feature type="domain" description="Pop1 N-terminal" evidence="5">
    <location>
        <begin position="112"/>
        <end position="170"/>
    </location>
</feature>
<gene>
    <name evidence="7" type="ORF">ALNC14_001260</name>
</gene>
<evidence type="ECO:0000259" key="5">
    <source>
        <dbReference type="Pfam" id="PF06978"/>
    </source>
</evidence>
<dbReference type="InterPro" id="IPR039182">
    <property type="entry name" value="Pop1"/>
</dbReference>
<dbReference type="Pfam" id="PF08170">
    <property type="entry name" value="POPLD"/>
    <property type="match status" value="1"/>
</dbReference>
<evidence type="ECO:0000256" key="3">
    <source>
        <dbReference type="ARBA" id="ARBA00023242"/>
    </source>
</evidence>
<keyword evidence="2" id="KW-0819">tRNA processing</keyword>
<evidence type="ECO:0000256" key="4">
    <source>
        <dbReference type="SAM" id="MobiDB-lite"/>
    </source>
</evidence>
<protein>
    <submittedName>
        <fullName evidence="7">Uncharacterized protein ALNC14_001260</fullName>
    </submittedName>
</protein>
<dbReference type="GO" id="GO:0001682">
    <property type="term" value="P:tRNA 5'-leader removal"/>
    <property type="evidence" value="ECO:0007669"/>
    <property type="project" value="InterPro"/>
</dbReference>
<proteinExistence type="predicted"/>
<name>F0VYW8_9STRA</name>
<evidence type="ECO:0000259" key="6">
    <source>
        <dbReference type="Pfam" id="PF08170"/>
    </source>
</evidence>
<dbReference type="InterPro" id="IPR012590">
    <property type="entry name" value="POPLD_dom"/>
</dbReference>
<reference evidence="7" key="2">
    <citation type="submission" date="2011-02" db="EMBL/GenBank/DDBJ databases">
        <authorList>
            <person name="MacLean D."/>
        </authorList>
    </citation>
    <scope>NUCLEOTIDE SEQUENCE</scope>
</reference>
<dbReference type="GO" id="GO:0005655">
    <property type="term" value="C:nucleolar ribonuclease P complex"/>
    <property type="evidence" value="ECO:0007669"/>
    <property type="project" value="InterPro"/>
</dbReference>
<evidence type="ECO:0000256" key="1">
    <source>
        <dbReference type="ARBA" id="ARBA00004123"/>
    </source>
</evidence>
<dbReference type="HOGENOM" id="CLU_007205_1_1_1"/>
<dbReference type="EMBL" id="FR824046">
    <property type="protein sequence ID" value="CCA13983.1"/>
    <property type="molecule type" value="Genomic_DNA"/>
</dbReference>
<sequence length="759" mass="85759">MTGPQVLQVVEFASARAYELKTLHQIAHSPSLYSQTDAKNLQQRNQRRRRANAFHSYRIPQRLRHPQKRTKQHTKPPNRNLRRRHPRLLQERALATTNGSQITTSQPPALLEKQLLHSHFWHAKRMKMIDCWGFQLPQHRCDKSVSAALTALRKTAVVSDLSYYGILELCGSPQQIDNLLRCVSDPLGIDLQAEKLVSGHCDGQVLLYHFQAFPRALIGPASFMWRPCTSSSERQLWVWIHPAAYIQAASAISLACEHINSENHQNSIQLFDRRGELARFQIRGRGTASILSSLCSNTSRGASDCMETQMHGRGKNLEFLRRELKDQRRNGKLRPLEQNQVTTEPIIPVIIRDPRWRESEDLEPEQTLSLMSEPASHEIPANSVYCPISGADITASRSDPDDLEPDSEKIMQGITDLTEWKVCPQPSPLTQTKDTYTKESADHLSVSPQSLLWSSSGRNAIASNFTKDHTLNQLQYLHRRTPTESRAAAALEMHLMLIKRSNTAFPDLSGWDILLLPSHSVILIEALSALGAMVIGLEENHAISTTGNTMSFPADYPDTQAGQVYWSERAMKELEHTMRRPKGKRLVPKKALGRKTLDFAPSWNELGPKNTSEAWVVLRNEAYMQSFNFVVEGPVIPTAVQTLVPVLVSPPRRGYLEINMRLYVPNLMEIQRYEDPKWQGTRLDSTQSEDERILLGFVTSAVYDRPKGRHRGIGFCGADQLQHVASLSGTGTKQESTFLAMICSQQSVMLRPVHLSVLR</sequence>
<feature type="region of interest" description="Disordered" evidence="4">
    <location>
        <begin position="34"/>
        <end position="85"/>
    </location>
</feature>
<comment type="subcellular location">
    <subcellularLocation>
        <location evidence="1">Nucleus</location>
    </subcellularLocation>
</comment>
<dbReference type="AlphaFoldDB" id="F0VYW8"/>
<keyword evidence="3" id="KW-0539">Nucleus</keyword>
<dbReference type="Pfam" id="PF06978">
    <property type="entry name" value="POP1_N"/>
    <property type="match status" value="1"/>
</dbReference>
<reference evidence="7" key="1">
    <citation type="journal article" date="2011" name="PLoS Biol.">
        <title>Gene gain and loss during evolution of obligate parasitism in the white rust pathogen of Arabidopsis thaliana.</title>
        <authorList>
            <person name="Kemen E."/>
            <person name="Gardiner A."/>
            <person name="Schultz-Larsen T."/>
            <person name="Kemen A.C."/>
            <person name="Balmuth A.L."/>
            <person name="Robert-Seilaniantz A."/>
            <person name="Bailey K."/>
            <person name="Holub E."/>
            <person name="Studholme D.J."/>
            <person name="Maclean D."/>
            <person name="Jones J.D."/>
        </authorList>
    </citation>
    <scope>NUCLEOTIDE SEQUENCE</scope>
</reference>
<evidence type="ECO:0000313" key="7">
    <source>
        <dbReference type="EMBL" id="CCA13983.1"/>
    </source>
</evidence>
<dbReference type="PANTHER" id="PTHR22731">
    <property type="entry name" value="RIBONUCLEASES P/MRP PROTEIN SUBUNIT POP1"/>
    <property type="match status" value="1"/>
</dbReference>
<feature type="domain" description="POPLD" evidence="6">
    <location>
        <begin position="510"/>
        <end position="586"/>
    </location>
</feature>
<dbReference type="InterPro" id="IPR009723">
    <property type="entry name" value="Pop1_N"/>
</dbReference>
<accession>F0VYW8</accession>
<evidence type="ECO:0000256" key="2">
    <source>
        <dbReference type="ARBA" id="ARBA00022694"/>
    </source>
</evidence>